<dbReference type="Proteomes" id="UP001154114">
    <property type="component" value="Chromosome 11"/>
</dbReference>
<evidence type="ECO:0000256" key="1">
    <source>
        <dbReference type="SAM" id="MobiDB-lite"/>
    </source>
</evidence>
<evidence type="ECO:0000313" key="3">
    <source>
        <dbReference type="Proteomes" id="UP001154114"/>
    </source>
</evidence>
<dbReference type="EMBL" id="LR824014">
    <property type="protein sequence ID" value="CAD0199666.1"/>
    <property type="molecule type" value="Genomic_DNA"/>
</dbReference>
<feature type="region of interest" description="Disordered" evidence="1">
    <location>
        <begin position="98"/>
        <end position="127"/>
    </location>
</feature>
<sequence length="140" mass="15472">MKATGIVLTSSISYFPSKPCRVQYGPVSRGVLPGNLASLDTDQGEQCSERATGHRTVHSTSIPCELCKFYFGTVSRTDTRMTGSYLCCSVNWVQSARRTTERGRAPRTDNTNNNKRDATTNASQKTSVIQSVLHSTFHYE</sequence>
<dbReference type="AlphaFoldDB" id="A0A9N8L1M7"/>
<proteinExistence type="predicted"/>
<gene>
    <name evidence="2" type="ORF">CINC_LOCUS1359</name>
</gene>
<evidence type="ECO:0000313" key="2">
    <source>
        <dbReference type="EMBL" id="CAD0199666.1"/>
    </source>
</evidence>
<accession>A0A9N8L1M7</accession>
<keyword evidence="3" id="KW-1185">Reference proteome</keyword>
<protein>
    <submittedName>
        <fullName evidence="2">Uncharacterized protein</fullName>
    </submittedName>
</protein>
<reference evidence="2" key="1">
    <citation type="submission" date="2021-12" db="EMBL/GenBank/DDBJ databases">
        <authorList>
            <person name="King R."/>
        </authorList>
    </citation>
    <scope>NUCLEOTIDE SEQUENCE</scope>
</reference>
<name>A0A9N8L1M7_CHRIL</name>
<feature type="compositionally biased region" description="Polar residues" evidence="1">
    <location>
        <begin position="108"/>
        <end position="127"/>
    </location>
</feature>
<dbReference type="OrthoDB" id="7420072at2759"/>
<feature type="compositionally biased region" description="Basic and acidic residues" evidence="1">
    <location>
        <begin position="98"/>
        <end position="107"/>
    </location>
</feature>
<organism evidence="2 3">
    <name type="scientific">Chrysodeixis includens</name>
    <name type="common">Soybean looper</name>
    <name type="synonym">Pseudoplusia includens</name>
    <dbReference type="NCBI Taxonomy" id="689277"/>
    <lineage>
        <taxon>Eukaryota</taxon>
        <taxon>Metazoa</taxon>
        <taxon>Ecdysozoa</taxon>
        <taxon>Arthropoda</taxon>
        <taxon>Hexapoda</taxon>
        <taxon>Insecta</taxon>
        <taxon>Pterygota</taxon>
        <taxon>Neoptera</taxon>
        <taxon>Endopterygota</taxon>
        <taxon>Lepidoptera</taxon>
        <taxon>Glossata</taxon>
        <taxon>Ditrysia</taxon>
        <taxon>Noctuoidea</taxon>
        <taxon>Noctuidae</taxon>
        <taxon>Plusiinae</taxon>
        <taxon>Chrysodeixis</taxon>
    </lineage>
</organism>